<organism evidence="2">
    <name type="scientific">Trepomonas sp. PC1</name>
    <dbReference type="NCBI Taxonomy" id="1076344"/>
    <lineage>
        <taxon>Eukaryota</taxon>
        <taxon>Metamonada</taxon>
        <taxon>Diplomonadida</taxon>
        <taxon>Hexamitidae</taxon>
        <taxon>Hexamitinae</taxon>
        <taxon>Trepomonas</taxon>
    </lineage>
</organism>
<dbReference type="PANTHER" id="PTHR47978">
    <property type="match status" value="1"/>
</dbReference>
<dbReference type="SMART" id="SM00174">
    <property type="entry name" value="RHO"/>
    <property type="match status" value="1"/>
</dbReference>
<evidence type="ECO:0000313" key="2">
    <source>
        <dbReference type="EMBL" id="JAP95191.1"/>
    </source>
</evidence>
<evidence type="ECO:0000256" key="1">
    <source>
        <dbReference type="ARBA" id="ARBA00022741"/>
    </source>
</evidence>
<dbReference type="Gene3D" id="3.40.50.300">
    <property type="entry name" value="P-loop containing nucleotide triphosphate hydrolases"/>
    <property type="match status" value="1"/>
</dbReference>
<name>A0A146KIG7_9EUKA</name>
<dbReference type="PRINTS" id="PR00449">
    <property type="entry name" value="RASTRNSFRMNG"/>
</dbReference>
<dbReference type="AlphaFoldDB" id="A0A146KIG7"/>
<dbReference type="NCBIfam" id="TIGR00231">
    <property type="entry name" value="small_GTP"/>
    <property type="match status" value="1"/>
</dbReference>
<reference evidence="2" key="1">
    <citation type="submission" date="2015-07" db="EMBL/GenBank/DDBJ databases">
        <title>Adaptation to a free-living lifestyle via gene acquisitions in the diplomonad Trepomonas sp. PC1.</title>
        <authorList>
            <person name="Xu F."/>
            <person name="Jerlstrom-Hultqvist J."/>
            <person name="Kolisko M."/>
            <person name="Simpson A.G.B."/>
            <person name="Roger A.J."/>
            <person name="Svard S.G."/>
            <person name="Andersson J.O."/>
        </authorList>
    </citation>
    <scope>NUCLEOTIDE SEQUENCE</scope>
    <source>
        <strain evidence="2">PC1</strain>
    </source>
</reference>
<proteinExistence type="predicted"/>
<dbReference type="CDD" id="cd00154">
    <property type="entry name" value="Rab"/>
    <property type="match status" value="1"/>
</dbReference>
<dbReference type="SMART" id="SM00173">
    <property type="entry name" value="RAS"/>
    <property type="match status" value="1"/>
</dbReference>
<dbReference type="Pfam" id="PF00071">
    <property type="entry name" value="Ras"/>
    <property type="match status" value="1"/>
</dbReference>
<dbReference type="InterPro" id="IPR001806">
    <property type="entry name" value="Small_GTPase"/>
</dbReference>
<dbReference type="GO" id="GO:0005525">
    <property type="term" value="F:GTP binding"/>
    <property type="evidence" value="ECO:0007669"/>
    <property type="project" value="InterPro"/>
</dbReference>
<dbReference type="PROSITE" id="PS51419">
    <property type="entry name" value="RAB"/>
    <property type="match status" value="1"/>
</dbReference>
<sequence length="185" mass="21427">MKQAKCVLLGEASVGKTSILKNFQGQSFQAYERTTLDTSKVDKMFTINDTKLKIQLWDTAGQERYSQFMSMYYRKSKAMLFVCDIKSNQSIDKTIALFKEIQQQDQDNALYYIICNKIDLVEDYQVKYARDKLKKLKSEVDFKQMFFVSALNGNGLEEMFQEIATDVEAIVTDVEIDIIMQPVIQ</sequence>
<feature type="non-terminal residue" evidence="2">
    <location>
        <position position="185"/>
    </location>
</feature>
<dbReference type="EMBL" id="GDID01001415">
    <property type="protein sequence ID" value="JAP95191.1"/>
    <property type="molecule type" value="Transcribed_RNA"/>
</dbReference>
<dbReference type="InterPro" id="IPR027417">
    <property type="entry name" value="P-loop_NTPase"/>
</dbReference>
<keyword evidence="1" id="KW-0547">Nucleotide-binding</keyword>
<dbReference type="SUPFAM" id="SSF52540">
    <property type="entry name" value="P-loop containing nucleoside triphosphate hydrolases"/>
    <property type="match status" value="1"/>
</dbReference>
<protein>
    <submittedName>
        <fullName evidence="2">Rab-like protein</fullName>
    </submittedName>
</protein>
<dbReference type="InterPro" id="IPR005225">
    <property type="entry name" value="Small_GTP-bd"/>
</dbReference>
<gene>
    <name evidence="2" type="ORF">TPC1_11899</name>
</gene>
<dbReference type="SMART" id="SM00175">
    <property type="entry name" value="RAB"/>
    <property type="match status" value="1"/>
</dbReference>
<accession>A0A146KIG7</accession>
<dbReference type="GO" id="GO:0003924">
    <property type="term" value="F:GTPase activity"/>
    <property type="evidence" value="ECO:0007669"/>
    <property type="project" value="InterPro"/>
</dbReference>